<sequence length="42" mass="4870">MDFWLRNSDKSSLALYALNNNVVETGRSRDILQDEVCLEQLI</sequence>
<comment type="caution">
    <text evidence="1">The sequence shown here is derived from an EMBL/GenBank/DDBJ whole genome shotgun (WGS) entry which is preliminary data.</text>
</comment>
<name>A0A482W295_ASBVE</name>
<dbReference type="EMBL" id="QDEB01036505">
    <property type="protein sequence ID" value="RZC39184.1"/>
    <property type="molecule type" value="Genomic_DNA"/>
</dbReference>
<accession>A0A482W295</accession>
<gene>
    <name evidence="1" type="ORF">BDFB_012389</name>
</gene>
<dbReference type="OrthoDB" id="10273833at2759"/>
<keyword evidence="2" id="KW-1185">Reference proteome</keyword>
<dbReference type="AlphaFoldDB" id="A0A482W295"/>
<organism evidence="1 2">
    <name type="scientific">Asbolus verrucosus</name>
    <name type="common">Desert ironclad beetle</name>
    <dbReference type="NCBI Taxonomy" id="1661398"/>
    <lineage>
        <taxon>Eukaryota</taxon>
        <taxon>Metazoa</taxon>
        <taxon>Ecdysozoa</taxon>
        <taxon>Arthropoda</taxon>
        <taxon>Hexapoda</taxon>
        <taxon>Insecta</taxon>
        <taxon>Pterygota</taxon>
        <taxon>Neoptera</taxon>
        <taxon>Endopterygota</taxon>
        <taxon>Coleoptera</taxon>
        <taxon>Polyphaga</taxon>
        <taxon>Cucujiformia</taxon>
        <taxon>Tenebrionidae</taxon>
        <taxon>Pimeliinae</taxon>
        <taxon>Asbolus</taxon>
    </lineage>
</organism>
<protein>
    <submittedName>
        <fullName evidence="1">Uncharacterized protein</fullName>
    </submittedName>
</protein>
<evidence type="ECO:0000313" key="1">
    <source>
        <dbReference type="EMBL" id="RZC39184.1"/>
    </source>
</evidence>
<reference evidence="1 2" key="1">
    <citation type="submission" date="2017-03" db="EMBL/GenBank/DDBJ databases">
        <title>Genome of the blue death feigning beetle - Asbolus verrucosus.</title>
        <authorList>
            <person name="Rider S.D."/>
        </authorList>
    </citation>
    <scope>NUCLEOTIDE SEQUENCE [LARGE SCALE GENOMIC DNA]</scope>
    <source>
        <strain evidence="1">Butters</strain>
        <tissue evidence="1">Head and leg muscle</tissue>
    </source>
</reference>
<proteinExistence type="predicted"/>
<dbReference type="Proteomes" id="UP000292052">
    <property type="component" value="Unassembled WGS sequence"/>
</dbReference>
<evidence type="ECO:0000313" key="2">
    <source>
        <dbReference type="Proteomes" id="UP000292052"/>
    </source>
</evidence>